<evidence type="ECO:0000313" key="7">
    <source>
        <dbReference type="EMBL" id="TYK10689.1"/>
    </source>
</evidence>
<evidence type="ECO:0000259" key="3">
    <source>
        <dbReference type="Pfam" id="PF00098"/>
    </source>
</evidence>
<evidence type="ECO:0000313" key="9">
    <source>
        <dbReference type="Proteomes" id="UP000321947"/>
    </source>
</evidence>
<protein>
    <submittedName>
        <fullName evidence="6">Integrase, catalytic core</fullName>
    </submittedName>
</protein>
<dbReference type="PANTHER" id="PTHR42648:SF18">
    <property type="entry name" value="RETROTRANSPOSON, UNCLASSIFIED-LIKE PROTEIN"/>
    <property type="match status" value="1"/>
</dbReference>
<dbReference type="GO" id="GO:0006508">
    <property type="term" value="P:proteolysis"/>
    <property type="evidence" value="ECO:0007669"/>
    <property type="project" value="UniProtKB-KW"/>
</dbReference>
<dbReference type="Gene3D" id="4.10.60.10">
    <property type="entry name" value="Zinc finger, CCHC-type"/>
    <property type="match status" value="1"/>
</dbReference>
<dbReference type="InterPro" id="IPR001878">
    <property type="entry name" value="Znf_CCHC"/>
</dbReference>
<dbReference type="PANTHER" id="PTHR42648">
    <property type="entry name" value="TRANSPOSASE, PUTATIVE-RELATED"/>
    <property type="match status" value="1"/>
</dbReference>
<dbReference type="InterPro" id="IPR054722">
    <property type="entry name" value="PolX-like_BBD"/>
</dbReference>
<evidence type="ECO:0000313" key="6">
    <source>
        <dbReference type="EMBL" id="KAA0037684.1"/>
    </source>
</evidence>
<comment type="caution">
    <text evidence="6">The sequence shown here is derived from an EMBL/GenBank/DDBJ whole genome shotgun (WGS) entry which is preliminary data.</text>
</comment>
<dbReference type="GO" id="GO:0003676">
    <property type="term" value="F:nucleic acid binding"/>
    <property type="evidence" value="ECO:0007669"/>
    <property type="project" value="InterPro"/>
</dbReference>
<evidence type="ECO:0000259" key="4">
    <source>
        <dbReference type="Pfam" id="PF13976"/>
    </source>
</evidence>
<organism evidence="6 8">
    <name type="scientific">Cucumis melo var. makuwa</name>
    <name type="common">Oriental melon</name>
    <dbReference type="NCBI Taxonomy" id="1194695"/>
    <lineage>
        <taxon>Eukaryota</taxon>
        <taxon>Viridiplantae</taxon>
        <taxon>Streptophyta</taxon>
        <taxon>Embryophyta</taxon>
        <taxon>Tracheophyta</taxon>
        <taxon>Spermatophyta</taxon>
        <taxon>Magnoliopsida</taxon>
        <taxon>eudicotyledons</taxon>
        <taxon>Gunneridae</taxon>
        <taxon>Pentapetalae</taxon>
        <taxon>rosids</taxon>
        <taxon>fabids</taxon>
        <taxon>Cucurbitales</taxon>
        <taxon>Cucurbitaceae</taxon>
        <taxon>Benincaseae</taxon>
        <taxon>Cucumis</taxon>
    </lineage>
</organism>
<keyword evidence="1" id="KW-0645">Protease</keyword>
<dbReference type="Proteomes" id="UP000321393">
    <property type="component" value="Unassembled WGS sequence"/>
</dbReference>
<dbReference type="GO" id="GO:0008270">
    <property type="term" value="F:zinc ion binding"/>
    <property type="evidence" value="ECO:0007669"/>
    <property type="project" value="InterPro"/>
</dbReference>
<dbReference type="STRING" id="1194695.A0A5A7T2J1"/>
<evidence type="ECO:0000256" key="1">
    <source>
        <dbReference type="ARBA" id="ARBA00022670"/>
    </source>
</evidence>
<gene>
    <name evidence="7" type="ORF">E5676_scaffold25G00560</name>
    <name evidence="6" type="ORF">E6C27_scaffold1593G00050</name>
</gene>
<dbReference type="Proteomes" id="UP000321947">
    <property type="component" value="Unassembled WGS sequence"/>
</dbReference>
<keyword evidence="1" id="KW-0378">Hydrolase</keyword>
<evidence type="ECO:0000256" key="2">
    <source>
        <dbReference type="SAM" id="MobiDB-lite"/>
    </source>
</evidence>
<sequence>MSEVTIKSNNEEALFSGQMRGHSKFQKKVGSKGVEETPKGFQVGGASKNDRLHGHRKKGECYNCKKIGHYARDYRCKKKITESNPVTSQAESISEEEWDAKACCVTTDSNPQLTSNMVENEVLALHAEEVNYENDWIVDSGCSNHMTGDKRKLQNTIERVVVIANNLKLPIAHVGKTMIVPRSNFNQVELDNVFYVPGMKKNLVTISQLTSVGNFVVFGPNDVKVYHNFKVSGTPLIEGRRMDFIYVMSAETAYVNKTRKNETVDLWNARLSHVSYSKLKTIINKSMLNGLPQLDIREDMVCVGCQYGKAHQLPFKESKFRAKQPLELVHSDVFGHV</sequence>
<reference evidence="8 9" key="1">
    <citation type="submission" date="2019-08" db="EMBL/GenBank/DDBJ databases">
        <title>Draft genome sequences of two oriental melons (Cucumis melo L. var makuwa).</title>
        <authorList>
            <person name="Kwon S.-Y."/>
        </authorList>
    </citation>
    <scope>NUCLEOTIDE SEQUENCE [LARGE SCALE GENOMIC DNA]</scope>
    <source>
        <strain evidence="9">cv. Chang Bougi</strain>
        <strain evidence="8">cv. SW 3</strain>
        <tissue evidence="6">Leaf</tissue>
    </source>
</reference>
<feature type="compositionally biased region" description="Basic residues" evidence="2">
    <location>
        <begin position="21"/>
        <end position="30"/>
    </location>
</feature>
<accession>A0A5A7T2J1</accession>
<proteinExistence type="predicted"/>
<feature type="domain" description="CCHC-type" evidence="3">
    <location>
        <begin position="60"/>
        <end position="73"/>
    </location>
</feature>
<dbReference type="InterPro" id="IPR036875">
    <property type="entry name" value="Znf_CCHC_sf"/>
</dbReference>
<feature type="domain" description="GAG-pre-integrase" evidence="4">
    <location>
        <begin position="254"/>
        <end position="309"/>
    </location>
</feature>
<dbReference type="OrthoDB" id="1626798at2759"/>
<dbReference type="Pfam" id="PF00098">
    <property type="entry name" value="zf-CCHC"/>
    <property type="match status" value="1"/>
</dbReference>
<dbReference type="InterPro" id="IPR039537">
    <property type="entry name" value="Retrotran_Ty1/copia-like"/>
</dbReference>
<dbReference type="EMBL" id="SSTD01011069">
    <property type="protein sequence ID" value="TYK10689.1"/>
    <property type="molecule type" value="Genomic_DNA"/>
</dbReference>
<dbReference type="SUPFAM" id="SSF57756">
    <property type="entry name" value="Retrovirus zinc finger-like domains"/>
    <property type="match status" value="1"/>
</dbReference>
<dbReference type="InterPro" id="IPR025724">
    <property type="entry name" value="GAG-pre-integrase_dom"/>
</dbReference>
<dbReference type="EMBL" id="SSTE01018903">
    <property type="protein sequence ID" value="KAA0037684.1"/>
    <property type="molecule type" value="Genomic_DNA"/>
</dbReference>
<dbReference type="Pfam" id="PF13976">
    <property type="entry name" value="gag_pre-integrs"/>
    <property type="match status" value="1"/>
</dbReference>
<dbReference type="Pfam" id="PF22936">
    <property type="entry name" value="Pol_BBD"/>
    <property type="match status" value="1"/>
</dbReference>
<evidence type="ECO:0000313" key="8">
    <source>
        <dbReference type="Proteomes" id="UP000321393"/>
    </source>
</evidence>
<feature type="region of interest" description="Disordered" evidence="2">
    <location>
        <begin position="21"/>
        <end position="52"/>
    </location>
</feature>
<feature type="domain" description="Retrovirus-related Pol polyprotein from transposon TNT 1-94-like beta-barrel" evidence="5">
    <location>
        <begin position="136"/>
        <end position="213"/>
    </location>
</feature>
<dbReference type="AlphaFoldDB" id="A0A5A7T2J1"/>
<evidence type="ECO:0000259" key="5">
    <source>
        <dbReference type="Pfam" id="PF22936"/>
    </source>
</evidence>
<dbReference type="GO" id="GO:0008233">
    <property type="term" value="F:peptidase activity"/>
    <property type="evidence" value="ECO:0007669"/>
    <property type="project" value="UniProtKB-KW"/>
</dbReference>
<name>A0A5A7T2J1_CUCMM</name>